<gene>
    <name evidence="1" type="ORF">PCOR1329_LOCUS68562</name>
</gene>
<dbReference type="EMBL" id="CAUYUJ010018949">
    <property type="protein sequence ID" value="CAK0887536.1"/>
    <property type="molecule type" value="Genomic_DNA"/>
</dbReference>
<comment type="caution">
    <text evidence="1">The sequence shown here is derived from an EMBL/GenBank/DDBJ whole genome shotgun (WGS) entry which is preliminary data.</text>
</comment>
<name>A0ABN9WLR7_9DINO</name>
<keyword evidence="2" id="KW-1185">Reference proteome</keyword>
<evidence type="ECO:0000313" key="2">
    <source>
        <dbReference type="Proteomes" id="UP001189429"/>
    </source>
</evidence>
<reference evidence="1" key="1">
    <citation type="submission" date="2023-10" db="EMBL/GenBank/DDBJ databases">
        <authorList>
            <person name="Chen Y."/>
            <person name="Shah S."/>
            <person name="Dougan E. K."/>
            <person name="Thang M."/>
            <person name="Chan C."/>
        </authorList>
    </citation>
    <scope>NUCLEOTIDE SEQUENCE [LARGE SCALE GENOMIC DNA]</scope>
</reference>
<sequence length="64" mass="7091">MPEYHAEDKHLPLVDSALRELLDVGRTAKFTPDARPAPIAWLKSRAQVRQLAVDQGFVLPARAG</sequence>
<organism evidence="1 2">
    <name type="scientific">Prorocentrum cordatum</name>
    <dbReference type="NCBI Taxonomy" id="2364126"/>
    <lineage>
        <taxon>Eukaryota</taxon>
        <taxon>Sar</taxon>
        <taxon>Alveolata</taxon>
        <taxon>Dinophyceae</taxon>
        <taxon>Prorocentrales</taxon>
        <taxon>Prorocentraceae</taxon>
        <taxon>Prorocentrum</taxon>
    </lineage>
</organism>
<protein>
    <submittedName>
        <fullName evidence="1">Uncharacterized protein</fullName>
    </submittedName>
</protein>
<accession>A0ABN9WLR7</accession>
<proteinExistence type="predicted"/>
<dbReference type="Proteomes" id="UP001189429">
    <property type="component" value="Unassembled WGS sequence"/>
</dbReference>
<evidence type="ECO:0000313" key="1">
    <source>
        <dbReference type="EMBL" id="CAK0887536.1"/>
    </source>
</evidence>